<keyword evidence="2" id="KW-1185">Reference proteome</keyword>
<dbReference type="AlphaFoldDB" id="A0A3R7Z7Y0"/>
<comment type="caution">
    <text evidence="1">The sequence shown here is derived from an EMBL/GenBank/DDBJ whole genome shotgun (WGS) entry which is preliminary data.</text>
</comment>
<evidence type="ECO:0000313" key="1">
    <source>
        <dbReference type="EMBL" id="RQM21651.1"/>
    </source>
</evidence>
<reference evidence="1" key="1">
    <citation type="submission" date="2018-07" db="EMBL/GenBank/DDBJ databases">
        <title>Annotation of Aphanomyces astaci genome assembly.</title>
        <authorList>
            <person name="Studholme D.J."/>
        </authorList>
    </citation>
    <scope>NUCLEOTIDE SEQUENCE [LARGE SCALE GENOMIC DNA]</scope>
    <source>
        <strain evidence="1">Pc</strain>
    </source>
</reference>
<protein>
    <submittedName>
        <fullName evidence="1">Uncharacterized protein</fullName>
    </submittedName>
</protein>
<proteinExistence type="predicted"/>
<organism evidence="1 2">
    <name type="scientific">Aphanomyces astaci</name>
    <name type="common">Crayfish plague agent</name>
    <dbReference type="NCBI Taxonomy" id="112090"/>
    <lineage>
        <taxon>Eukaryota</taxon>
        <taxon>Sar</taxon>
        <taxon>Stramenopiles</taxon>
        <taxon>Oomycota</taxon>
        <taxon>Saprolegniomycetes</taxon>
        <taxon>Saprolegniales</taxon>
        <taxon>Verrucalvaceae</taxon>
        <taxon>Aphanomyces</taxon>
    </lineage>
</organism>
<dbReference type="EMBL" id="MZMZ02003432">
    <property type="protein sequence ID" value="RQM21651.1"/>
    <property type="molecule type" value="Genomic_DNA"/>
</dbReference>
<dbReference type="Proteomes" id="UP000284702">
    <property type="component" value="Unassembled WGS sequence"/>
</dbReference>
<evidence type="ECO:0000313" key="2">
    <source>
        <dbReference type="Proteomes" id="UP000284702"/>
    </source>
</evidence>
<name>A0A3R7Z7Y0_APHAT</name>
<accession>A0A3R7Z7Y0</accession>
<gene>
    <name evidence="1" type="ORF">B5M09_009044</name>
</gene>
<sequence length="80" mass="8944">MKGSTWATSEEKMVSTKTLSTGLASMKTKPNGCPYACYAKTWVQQHEDQVEVKKMPVELKKTLGHSLYGEVFCMALQKDV</sequence>